<evidence type="ECO:0000313" key="2">
    <source>
        <dbReference type="Proteomes" id="UP000014461"/>
    </source>
</evidence>
<evidence type="ECO:0000313" key="1">
    <source>
        <dbReference type="EMBL" id="GAD02017.1"/>
    </source>
</evidence>
<dbReference type="Proteomes" id="UP000014461">
    <property type="component" value="Unassembled WGS sequence"/>
</dbReference>
<dbReference type="STRING" id="1331007.AALB_2097"/>
<name>R9PKX0_AGAAL</name>
<dbReference type="EMBL" id="BARX01000012">
    <property type="protein sequence ID" value="GAD02017.1"/>
    <property type="molecule type" value="Genomic_DNA"/>
</dbReference>
<sequence>MKYNKRINAWTNKAWLGSSLTNCSQALLARYAGVKLLGKL</sequence>
<dbReference type="AlphaFoldDB" id="R9PKX0"/>
<organism evidence="1 2">
    <name type="scientific">Agarivorans albus MKT 106</name>
    <dbReference type="NCBI Taxonomy" id="1331007"/>
    <lineage>
        <taxon>Bacteria</taxon>
        <taxon>Pseudomonadati</taxon>
        <taxon>Pseudomonadota</taxon>
        <taxon>Gammaproteobacteria</taxon>
        <taxon>Alteromonadales</taxon>
        <taxon>Alteromonadaceae</taxon>
        <taxon>Agarivorans</taxon>
    </lineage>
</organism>
<proteinExistence type="predicted"/>
<accession>R9PKX0</accession>
<keyword evidence="2" id="KW-1185">Reference proteome</keyword>
<reference evidence="1" key="1">
    <citation type="journal article" date="2013" name="Genome Announc.">
        <title>Draft Genome Sequence of Agarivorans albus Strain MKT 106T, an Agarolytic Marine Bacterium.</title>
        <authorList>
            <person name="Yasuike M."/>
            <person name="Nakamura Y."/>
            <person name="Kai W."/>
            <person name="Fujiwara A."/>
            <person name="Fukui Y."/>
            <person name="Satomi M."/>
            <person name="Sano M."/>
        </authorList>
    </citation>
    <scope>NUCLEOTIDE SEQUENCE [LARGE SCALE GENOMIC DNA]</scope>
</reference>
<gene>
    <name evidence="1" type="ORF">AALB_2097</name>
</gene>
<protein>
    <submittedName>
        <fullName evidence="1">Uncharacterized protein</fullName>
    </submittedName>
</protein>
<comment type="caution">
    <text evidence="1">The sequence shown here is derived from an EMBL/GenBank/DDBJ whole genome shotgun (WGS) entry which is preliminary data.</text>
</comment>